<dbReference type="InterPro" id="IPR029063">
    <property type="entry name" value="SAM-dependent_MTases_sf"/>
</dbReference>
<dbReference type="Pfam" id="PF13489">
    <property type="entry name" value="Methyltransf_23"/>
    <property type="match status" value="1"/>
</dbReference>
<keyword evidence="1" id="KW-0808">Transferase</keyword>
<dbReference type="SUPFAM" id="SSF53335">
    <property type="entry name" value="S-adenosyl-L-methionine-dependent methyltransferases"/>
    <property type="match status" value="1"/>
</dbReference>
<sequence>MHMQGTGRMDGGYGSLEEFRREVILPYLNHPISALEIGPFIRPTLGKAEADLKTLDCYDTDELRQHAIRIGENPDSVIHVDYVCKDENYCNVVTDEFDMIIAAHVAEHVVGFVGYFQTLRKLLKHGGHCMIVLPDKRYSFDKFRSDTSLAYLIFQHLQPEFPAKAFHALESAMLYDKGYINAENVAEERLSIDSLRKALDGWHPGVHSHVFQFEDVITKVFAPLCAMGLIDFDVLEARMSHQFGEFVVVLRAGRECTSWDSVKDFYSLSRDTITPKRGLLHALESKKNMLRRWYSSRGNQDGAGDPRTKK</sequence>
<dbReference type="EMBL" id="CP065668">
    <property type="protein sequence ID" value="QPS07607.1"/>
    <property type="molecule type" value="Genomic_DNA"/>
</dbReference>
<reference evidence="1 2" key="1">
    <citation type="submission" date="2020-12" db="EMBL/GenBank/DDBJ databases">
        <title>FDA dAtabase for Regulatory Grade micrObial Sequences (FDA-ARGOS): Supporting development and validation of Infectious Disease Dx tests.</title>
        <authorList>
            <person name="Sproer C."/>
            <person name="Gronow S."/>
            <person name="Severitt S."/>
            <person name="Schroder I."/>
            <person name="Tallon L."/>
            <person name="Sadzewicz L."/>
            <person name="Zhao X."/>
            <person name="Boylan J."/>
            <person name="Ott S."/>
            <person name="Bowen H."/>
            <person name="Vavikolanu K."/>
            <person name="Mehta A."/>
            <person name="Aluvathingal J."/>
            <person name="Nadendla S."/>
            <person name="Lowell S."/>
            <person name="Myers T."/>
            <person name="Yan Y."/>
            <person name="Sichtig H."/>
        </authorList>
    </citation>
    <scope>NUCLEOTIDE SEQUENCE [LARGE SCALE GENOMIC DNA]</scope>
    <source>
        <strain evidence="1 2">FDAARGOS_909</strain>
    </source>
</reference>
<organism evidence="1 2">
    <name type="scientific">Delftia acidovorans</name>
    <name type="common">Pseudomonas acidovorans</name>
    <name type="synonym">Comamonas acidovorans</name>
    <dbReference type="NCBI Taxonomy" id="80866"/>
    <lineage>
        <taxon>Bacteria</taxon>
        <taxon>Pseudomonadati</taxon>
        <taxon>Pseudomonadota</taxon>
        <taxon>Betaproteobacteria</taxon>
        <taxon>Burkholderiales</taxon>
        <taxon>Comamonadaceae</taxon>
        <taxon>Delftia</taxon>
    </lineage>
</organism>
<dbReference type="GO" id="GO:0032259">
    <property type="term" value="P:methylation"/>
    <property type="evidence" value="ECO:0007669"/>
    <property type="project" value="UniProtKB-KW"/>
</dbReference>
<evidence type="ECO:0000313" key="2">
    <source>
        <dbReference type="Proteomes" id="UP000594778"/>
    </source>
</evidence>
<proteinExistence type="predicted"/>
<dbReference type="GO" id="GO:0008168">
    <property type="term" value="F:methyltransferase activity"/>
    <property type="evidence" value="ECO:0007669"/>
    <property type="project" value="UniProtKB-KW"/>
</dbReference>
<evidence type="ECO:0000313" key="1">
    <source>
        <dbReference type="EMBL" id="QPS07607.1"/>
    </source>
</evidence>
<dbReference type="Proteomes" id="UP000594778">
    <property type="component" value="Chromosome"/>
</dbReference>
<gene>
    <name evidence="1" type="ORF">I6G66_25555</name>
</gene>
<dbReference type="Gene3D" id="3.40.50.150">
    <property type="entry name" value="Vaccinia Virus protein VP39"/>
    <property type="match status" value="1"/>
</dbReference>
<keyword evidence="1" id="KW-0489">Methyltransferase</keyword>
<dbReference type="AlphaFoldDB" id="A0A7T2S2E9"/>
<name>A0A7T2S2E9_DELAC</name>
<protein>
    <submittedName>
        <fullName evidence="1">Methyltransferase domain-containing protein</fullName>
    </submittedName>
</protein>
<accession>A0A7T2S2E9</accession>
<dbReference type="RefSeq" id="WP_197955119.1">
    <property type="nucleotide sequence ID" value="NZ_CP065668.1"/>
</dbReference>